<sequence length="406" mass="45261">EMNAIQEIPLRIRNLSKNLLYLGQVYADPRDALNEFVSNAADEYVQAGRQGAVIQIYLGRKGDRPWPRVSDRGRGMSRPQLERVATSLCESEKANFREVPEVIGEKGIGILGFASIAEQCDLVSRAEGSDETHCMSLMKGRESCTIRLEETRKRTEAGTDVYLYGISKDNLRILTPQKLSEYFRIRRRSALLRGDYALEIVEGRKTYPVRPETYKGIPFEVPSANTSFGKIRFHLYLWPTPAQGRQVAVIGKGGTTILDSLDELDEFRSPPWNMNQVQGDITFAALEQTTGRKGIVRDPERFAEKSLQRSSRSWKISRCLCGPGWRIPAGNRALVPPSIQKTGCPGGSIQGVLTQQGIPPARLWTRPNSRRPGRDPVPCRPGTPGRLKTIKTTCAASWIRTSGSST</sequence>
<proteinExistence type="predicted"/>
<dbReference type="Gene3D" id="3.30.565.10">
    <property type="entry name" value="Histidine kinase-like ATPase, C-terminal domain"/>
    <property type="match status" value="1"/>
</dbReference>
<dbReference type="InterPro" id="IPR036890">
    <property type="entry name" value="HATPase_C_sf"/>
</dbReference>
<protein>
    <submittedName>
        <fullName evidence="2">ATP-binding protein</fullName>
    </submittedName>
</protein>
<dbReference type="Proteomes" id="UP000741360">
    <property type="component" value="Unassembled WGS sequence"/>
</dbReference>
<accession>A0A932GNH6</accession>
<feature type="non-terminal residue" evidence="2">
    <location>
        <position position="1"/>
    </location>
</feature>
<dbReference type="EMBL" id="JACPSX010000071">
    <property type="protein sequence ID" value="MBI3014251.1"/>
    <property type="molecule type" value="Genomic_DNA"/>
</dbReference>
<dbReference type="AlphaFoldDB" id="A0A932GNH6"/>
<evidence type="ECO:0000313" key="2">
    <source>
        <dbReference type="EMBL" id="MBI3014251.1"/>
    </source>
</evidence>
<keyword evidence="2" id="KW-0067">ATP-binding</keyword>
<feature type="region of interest" description="Disordered" evidence="1">
    <location>
        <begin position="364"/>
        <end position="386"/>
    </location>
</feature>
<evidence type="ECO:0000256" key="1">
    <source>
        <dbReference type="SAM" id="MobiDB-lite"/>
    </source>
</evidence>
<name>A0A932GNH6_UNCTE</name>
<reference evidence="2" key="1">
    <citation type="submission" date="2020-07" db="EMBL/GenBank/DDBJ databases">
        <title>Huge and variable diversity of episymbiotic CPR bacteria and DPANN archaea in groundwater ecosystems.</title>
        <authorList>
            <person name="He C.Y."/>
            <person name="Keren R."/>
            <person name="Whittaker M."/>
            <person name="Farag I.F."/>
            <person name="Doudna J."/>
            <person name="Cate J.H.D."/>
            <person name="Banfield J.F."/>
        </authorList>
    </citation>
    <scope>NUCLEOTIDE SEQUENCE</scope>
    <source>
        <strain evidence="2">NC_groundwater_717_Ag_S-0.2um_59_8</strain>
    </source>
</reference>
<evidence type="ECO:0000313" key="3">
    <source>
        <dbReference type="Proteomes" id="UP000741360"/>
    </source>
</evidence>
<dbReference type="SUPFAM" id="SSF55874">
    <property type="entry name" value="ATPase domain of HSP90 chaperone/DNA topoisomerase II/histidine kinase"/>
    <property type="match status" value="1"/>
</dbReference>
<comment type="caution">
    <text evidence="2">The sequence shown here is derived from an EMBL/GenBank/DDBJ whole genome shotgun (WGS) entry which is preliminary data.</text>
</comment>
<dbReference type="GO" id="GO:0005524">
    <property type="term" value="F:ATP binding"/>
    <property type="evidence" value="ECO:0007669"/>
    <property type="project" value="UniProtKB-KW"/>
</dbReference>
<keyword evidence="2" id="KW-0547">Nucleotide-binding</keyword>
<gene>
    <name evidence="2" type="ORF">HYY65_04090</name>
</gene>
<organism evidence="2 3">
    <name type="scientific">Tectimicrobiota bacterium</name>
    <dbReference type="NCBI Taxonomy" id="2528274"/>
    <lineage>
        <taxon>Bacteria</taxon>
        <taxon>Pseudomonadati</taxon>
        <taxon>Nitrospinota/Tectimicrobiota group</taxon>
        <taxon>Candidatus Tectimicrobiota</taxon>
    </lineage>
</organism>